<dbReference type="GO" id="GO:0006396">
    <property type="term" value="P:RNA processing"/>
    <property type="evidence" value="ECO:0007669"/>
    <property type="project" value="InterPro"/>
</dbReference>
<organism evidence="5 6">
    <name type="scientific">Cafeteria roenbergensis</name>
    <name type="common">Marine flagellate</name>
    <dbReference type="NCBI Taxonomy" id="33653"/>
    <lineage>
        <taxon>Eukaryota</taxon>
        <taxon>Sar</taxon>
        <taxon>Stramenopiles</taxon>
        <taxon>Bigyra</taxon>
        <taxon>Opalozoa</taxon>
        <taxon>Bicosoecida</taxon>
        <taxon>Cafeteriaceae</taxon>
        <taxon>Cafeteria</taxon>
    </lineage>
</organism>
<feature type="compositionally biased region" description="Low complexity" evidence="3">
    <location>
        <begin position="212"/>
        <end position="232"/>
    </location>
</feature>
<reference evidence="5 6" key="1">
    <citation type="submission" date="2019-07" db="EMBL/GenBank/DDBJ databases">
        <title>Genomes of Cafeteria roenbergensis.</title>
        <authorList>
            <person name="Fischer M.G."/>
            <person name="Hackl T."/>
            <person name="Roman M."/>
        </authorList>
    </citation>
    <scope>NUCLEOTIDE SEQUENCE [LARGE SCALE GENOMIC DNA]</scope>
    <source>
        <strain evidence="5 6">BVI</strain>
    </source>
</reference>
<dbReference type="EMBL" id="VLTN01000004">
    <property type="protein sequence ID" value="KAA0156428.1"/>
    <property type="molecule type" value="Genomic_DNA"/>
</dbReference>
<proteinExistence type="predicted"/>
<dbReference type="Proteomes" id="UP000323011">
    <property type="component" value="Unassembled WGS sequence"/>
</dbReference>
<comment type="caution">
    <text evidence="5">The sequence shown here is derived from an EMBL/GenBank/DDBJ whole genome shotgun (WGS) entry which is preliminary data.</text>
</comment>
<evidence type="ECO:0000256" key="2">
    <source>
        <dbReference type="ARBA" id="ARBA00022679"/>
    </source>
</evidence>
<name>A0A5A8CUK0_CAFRO</name>
<dbReference type="GO" id="GO:0008173">
    <property type="term" value="F:RNA methyltransferase activity"/>
    <property type="evidence" value="ECO:0007669"/>
    <property type="project" value="InterPro"/>
</dbReference>
<dbReference type="Pfam" id="PF00588">
    <property type="entry name" value="SpoU_methylase"/>
    <property type="match status" value="1"/>
</dbReference>
<evidence type="ECO:0000259" key="4">
    <source>
        <dbReference type="Pfam" id="PF00588"/>
    </source>
</evidence>
<dbReference type="AlphaFoldDB" id="A0A5A8CUK0"/>
<accession>A0A5A8CUK0</accession>
<keyword evidence="1" id="KW-0489">Methyltransferase</keyword>
<dbReference type="InterPro" id="IPR001537">
    <property type="entry name" value="SpoU_MeTrfase"/>
</dbReference>
<gene>
    <name evidence="5" type="ORF">FNF29_01220</name>
</gene>
<evidence type="ECO:0000313" key="5">
    <source>
        <dbReference type="EMBL" id="KAA0156428.1"/>
    </source>
</evidence>
<dbReference type="Gene3D" id="3.40.1280.10">
    <property type="match status" value="1"/>
</dbReference>
<evidence type="ECO:0000256" key="3">
    <source>
        <dbReference type="SAM" id="MobiDB-lite"/>
    </source>
</evidence>
<dbReference type="SUPFAM" id="SSF75217">
    <property type="entry name" value="alpha/beta knot"/>
    <property type="match status" value="1"/>
</dbReference>
<dbReference type="InterPro" id="IPR051259">
    <property type="entry name" value="rRNA_Methyltransferase"/>
</dbReference>
<dbReference type="PANTHER" id="PTHR43191:SF7">
    <property type="entry name" value="OBP33PEP LIKE PROTEIN"/>
    <property type="match status" value="1"/>
</dbReference>
<dbReference type="GO" id="GO:0003723">
    <property type="term" value="F:RNA binding"/>
    <property type="evidence" value="ECO:0007669"/>
    <property type="project" value="InterPro"/>
</dbReference>
<feature type="domain" description="tRNA/rRNA methyltransferase SpoU type" evidence="4">
    <location>
        <begin position="22"/>
        <end position="159"/>
    </location>
</feature>
<keyword evidence="6" id="KW-1185">Reference proteome</keyword>
<dbReference type="OMA" id="CDHFVYI"/>
<evidence type="ECO:0000313" key="6">
    <source>
        <dbReference type="Proteomes" id="UP000323011"/>
    </source>
</evidence>
<sequence>MAASSSAESAAAAAAGGERVPFWVLLNGVSKAKNVGNIMRSACAFGAKALVVVGKGHVATFGSKGTNKHVEVIRFEALEAAIEHFHALGARILGVEITSGALSVADEPFDGPTVLMMGNEGHGLTDKQKAVCDGFVYIPHFGNGTASLNVSVAAGVVMHRFASWARYTEHKREEGADKFLVEKGPDPATRPRTEAELALREERRARREAKAAEAAAQGSSSSSSSAAAEATA</sequence>
<keyword evidence="2" id="KW-0808">Transferase</keyword>
<feature type="compositionally biased region" description="Basic and acidic residues" evidence="3">
    <location>
        <begin position="201"/>
        <end position="211"/>
    </location>
</feature>
<dbReference type="GO" id="GO:0032259">
    <property type="term" value="P:methylation"/>
    <property type="evidence" value="ECO:0007669"/>
    <property type="project" value="UniProtKB-KW"/>
</dbReference>
<dbReference type="PANTHER" id="PTHR43191">
    <property type="entry name" value="RRNA METHYLTRANSFERASE 3"/>
    <property type="match status" value="1"/>
</dbReference>
<dbReference type="InterPro" id="IPR029028">
    <property type="entry name" value="Alpha/beta_knot_MTases"/>
</dbReference>
<feature type="region of interest" description="Disordered" evidence="3">
    <location>
        <begin position="201"/>
        <end position="232"/>
    </location>
</feature>
<feature type="region of interest" description="Disordered" evidence="3">
    <location>
        <begin position="176"/>
        <end position="195"/>
    </location>
</feature>
<evidence type="ECO:0000256" key="1">
    <source>
        <dbReference type="ARBA" id="ARBA00022603"/>
    </source>
</evidence>
<dbReference type="InterPro" id="IPR029026">
    <property type="entry name" value="tRNA_m1G_MTases_N"/>
</dbReference>
<protein>
    <recommendedName>
        <fullName evidence="4">tRNA/rRNA methyltransferase SpoU type domain-containing protein</fullName>
    </recommendedName>
</protein>